<evidence type="ECO:0000256" key="2">
    <source>
        <dbReference type="SAM" id="Phobius"/>
    </source>
</evidence>
<feature type="transmembrane region" description="Helical" evidence="2">
    <location>
        <begin position="170"/>
        <end position="189"/>
    </location>
</feature>
<evidence type="ECO:0000256" key="1">
    <source>
        <dbReference type="SAM" id="MobiDB-lite"/>
    </source>
</evidence>
<reference evidence="3 4" key="1">
    <citation type="submission" date="2020-05" db="EMBL/GenBank/DDBJ databases">
        <authorList>
            <person name="Whitworth D."/>
        </authorList>
    </citation>
    <scope>NUCLEOTIDE SEQUENCE [LARGE SCALE GENOMIC DNA]</scope>
    <source>
        <strain evidence="3 4">AM005</strain>
    </source>
</reference>
<keyword evidence="2" id="KW-0472">Membrane</keyword>
<comment type="caution">
    <text evidence="3">The sequence shown here is derived from an EMBL/GenBank/DDBJ whole genome shotgun (WGS) entry which is preliminary data.</text>
</comment>
<feature type="transmembrane region" description="Helical" evidence="2">
    <location>
        <begin position="247"/>
        <end position="264"/>
    </location>
</feature>
<feature type="transmembrane region" description="Helical" evidence="2">
    <location>
        <begin position="195"/>
        <end position="214"/>
    </location>
</feature>
<gene>
    <name evidence="3" type="ORF">HNV28_11025</name>
</gene>
<name>A0A7Y4MRV4_MYXXA</name>
<proteinExistence type="predicted"/>
<evidence type="ECO:0000313" key="3">
    <source>
        <dbReference type="EMBL" id="NOJ78868.1"/>
    </source>
</evidence>
<keyword evidence="2" id="KW-1133">Transmembrane helix</keyword>
<feature type="transmembrane region" description="Helical" evidence="2">
    <location>
        <begin position="221"/>
        <end position="241"/>
    </location>
</feature>
<protein>
    <submittedName>
        <fullName evidence="3">Uncharacterized protein</fullName>
    </submittedName>
</protein>
<accession>A0A7Y4MRV4</accession>
<evidence type="ECO:0000313" key="4">
    <source>
        <dbReference type="Proteomes" id="UP000533080"/>
    </source>
</evidence>
<organism evidence="3 4">
    <name type="scientific">Myxococcus xanthus</name>
    <dbReference type="NCBI Taxonomy" id="34"/>
    <lineage>
        <taxon>Bacteria</taxon>
        <taxon>Pseudomonadati</taxon>
        <taxon>Myxococcota</taxon>
        <taxon>Myxococcia</taxon>
        <taxon>Myxococcales</taxon>
        <taxon>Cystobacterineae</taxon>
        <taxon>Myxococcaceae</taxon>
        <taxon>Myxococcus</taxon>
    </lineage>
</organism>
<dbReference type="EMBL" id="JABFNT010000028">
    <property type="protein sequence ID" value="NOJ78868.1"/>
    <property type="molecule type" value="Genomic_DNA"/>
</dbReference>
<dbReference type="AlphaFoldDB" id="A0A7Y4MRV4"/>
<dbReference type="Proteomes" id="UP000533080">
    <property type="component" value="Unassembled WGS sequence"/>
</dbReference>
<sequence>MATVSSVPDAPRIHPLTQRSMEVEDEAPSGDVAPWEAPPAPVPEDATPVPLLRGTPTPPLDLPLPVLVLTEQARRVPEAERPLVAARLNLQLSRMARTGGDRLVADTFLRLLESGRLSGLVDAKGRTCRAAAVEALLSLGFPYALEVQPEDLAHLRANTLQRKTHRLKPGACVAVLVGGIGAQVVHEALFRQGDASLLTSQVGLSLLAMAALWLAPPRTPVYRVGLLMLTLVSLAGAVSTVLGVADMGLWVGLAGLVAAFLAALREG</sequence>
<feature type="region of interest" description="Disordered" evidence="1">
    <location>
        <begin position="1"/>
        <end position="44"/>
    </location>
</feature>
<keyword evidence="2" id="KW-0812">Transmembrane</keyword>